<feature type="domain" description="Bacterial Ig-like" evidence="3">
    <location>
        <begin position="1085"/>
        <end position="1163"/>
    </location>
</feature>
<dbReference type="Proteomes" id="UP000036449">
    <property type="component" value="Unassembled WGS sequence"/>
</dbReference>
<dbReference type="RefSeq" id="WP_048450937.1">
    <property type="nucleotide sequence ID" value="NZ_LABZ01000070.1"/>
</dbReference>
<dbReference type="InterPro" id="IPR028994">
    <property type="entry name" value="Integrin_alpha_N"/>
</dbReference>
<feature type="region of interest" description="Disordered" evidence="2">
    <location>
        <begin position="1163"/>
        <end position="1184"/>
    </location>
</feature>
<dbReference type="Gene3D" id="2.130.10.130">
    <property type="entry name" value="Integrin alpha, N-terminal"/>
    <property type="match status" value="2"/>
</dbReference>
<evidence type="ECO:0000256" key="1">
    <source>
        <dbReference type="ARBA" id="ARBA00022729"/>
    </source>
</evidence>
<dbReference type="PANTHER" id="PTHR46580">
    <property type="entry name" value="SENSOR KINASE-RELATED"/>
    <property type="match status" value="1"/>
</dbReference>
<evidence type="ECO:0000256" key="2">
    <source>
        <dbReference type="SAM" id="MobiDB-lite"/>
    </source>
</evidence>
<accession>A0A0J6T9N7</accession>
<feature type="compositionally biased region" description="Low complexity" evidence="2">
    <location>
        <begin position="1173"/>
        <end position="1184"/>
    </location>
</feature>
<dbReference type="AlphaFoldDB" id="A0A0J6T9N7"/>
<dbReference type="EMBL" id="LABZ01000070">
    <property type="protein sequence ID" value="KMO42288.1"/>
    <property type="molecule type" value="Genomic_DNA"/>
</dbReference>
<sequence>MTITFKNQQTFAAGSGVNAVATADVNRDGNLDLVVTNVAGSNVSVLLGNGDGTFQAQKTFGVGSIPLTSSLADVNRDGKLDLITSNFGSNNVSVLLGNGDGTFQAQRTLAAGAGTSSVALADVDGDGKLDLFTTNYNQNTFSVLLGNGDGTFKAHQTTGVGSQPSAVTLADVNKDGKLDLVVTTFATGTVSVMLGNGNGAFQAQETFGIGAGPRAVAIADFDRDGNLDIATANVSDKTVSVLLGNGNGTFKTQHSISIDASDGPTSVTSADVDGDGKLDLVVTESNATSMSVLLGNGNGTFQASQTFGTGTSPHSAAVADFNGDGKLDLVSANNGAGNVSVLLGAQAVGITAVNASQASGAKLKAGDQLTLSLTPEAPVEVDTTGGTPYLTLSNGKQAAYTGSDTNGNPAFTYTVAAGDDTTSLKVTGLTLNGGLIGMPGVNGFSPSTTDSITSNPVAVTSADVNGDGNLDLITVNKNGGAASVLLGNGNGSFQAERTFPAGYSDFMIPASVSTADMNRDGKLDIVYSAIGYSAVGVLLGNGDGTFQQQKTMGSGGGSNTTDPKSVAVADVDRDGKPDLVTANFGGDSVSILLGNGNGTLRFSQTISTGAGSKPTSVAVADLTGDGRVELVTANSGNNTLSVLIDDGNGNFSTRQDLDTGSNSAPSMVTMADFNGDGKQDLLALLAGKQTAKVWLGAGNGTFVPQQDELPTGLNPASIAARDLNGDGKLDVLIANKDSKTLSLFLGKGDGTFLEGFAYSVGSAPGAMTTGDVNGDGRPDVLMTDENGKTVSVRLNFSSAGAELNLANLSTATGADTGVVVDTIAPTVTGVSASTANGTYKTGDTISLQVGFSEAVTVTGTPQLTLATGGTGRAVDYASGSGSKNLTFTYTVQAGDTAADLDVVATNALALNGGTITDAAGNAATLTLAAPGTTGSLGNAKAIVIDTTAPTVTGVSSTTADGTYKAGATISLQVGFSEAVTVTGTPQLTLATGGTGRAVDYASGSGSNSLTFTYTVQAGDTAADLDVVATNALALNGGTITDAAGNAAILTLAAPGASGSLGNAKAIAIDTTAPDAPVITAPTAGTLTNDSTPTITGTAEAGSKIQILVDGRTAGVTMASDTGVFSIEGPKRPLTDGSHTISAYATDAAGNKSANANSVSLTVDATPPAAPRVTSGTRYTTTTPT</sequence>
<dbReference type="Gene3D" id="2.60.40.1800">
    <property type="match status" value="2"/>
</dbReference>
<gene>
    <name evidence="4" type="ORF">VQ03_11125</name>
</gene>
<dbReference type="Gene3D" id="2.30.30.100">
    <property type="match status" value="6"/>
</dbReference>
<evidence type="ECO:0000313" key="5">
    <source>
        <dbReference type="Proteomes" id="UP000036449"/>
    </source>
</evidence>
<keyword evidence="5" id="KW-1185">Reference proteome</keyword>
<comment type="caution">
    <text evidence="4">The sequence shown here is derived from an EMBL/GenBank/DDBJ whole genome shotgun (WGS) entry which is preliminary data.</text>
</comment>
<protein>
    <recommendedName>
        <fullName evidence="3">Bacterial Ig-like domain-containing protein</fullName>
    </recommendedName>
</protein>
<evidence type="ECO:0000313" key="4">
    <source>
        <dbReference type="EMBL" id="KMO42288.1"/>
    </source>
</evidence>
<dbReference type="Pfam" id="PF13517">
    <property type="entry name" value="FG-GAP_3"/>
    <property type="match status" value="6"/>
</dbReference>
<proteinExistence type="predicted"/>
<dbReference type="InterPro" id="IPR044016">
    <property type="entry name" value="Big_13"/>
</dbReference>
<feature type="non-terminal residue" evidence="4">
    <location>
        <position position="1184"/>
    </location>
</feature>
<name>A0A0J6T9N7_9HYPH</name>
<dbReference type="PATRIC" id="fig|1187852.3.peg.6129"/>
<dbReference type="InterPro" id="IPR013517">
    <property type="entry name" value="FG-GAP"/>
</dbReference>
<keyword evidence="1" id="KW-0732">Signal</keyword>
<dbReference type="SUPFAM" id="SSF69318">
    <property type="entry name" value="Integrin alpha N-terminal domain"/>
    <property type="match status" value="4"/>
</dbReference>
<reference evidence="4 5" key="1">
    <citation type="submission" date="2015-03" db="EMBL/GenBank/DDBJ databases">
        <title>Genome sequencing of Methylobacterium tarhaniae DSM 25844.</title>
        <authorList>
            <person name="Chaudhry V."/>
            <person name="Patil P.B."/>
        </authorList>
    </citation>
    <scope>NUCLEOTIDE SEQUENCE [LARGE SCALE GENOMIC DNA]</scope>
    <source>
        <strain evidence="4 5">DSM 25844</strain>
    </source>
</reference>
<organism evidence="4 5">
    <name type="scientific">Methylobacterium tarhaniae</name>
    <dbReference type="NCBI Taxonomy" id="1187852"/>
    <lineage>
        <taxon>Bacteria</taxon>
        <taxon>Pseudomonadati</taxon>
        <taxon>Pseudomonadota</taxon>
        <taxon>Alphaproteobacteria</taxon>
        <taxon>Hyphomicrobiales</taxon>
        <taxon>Methylobacteriaceae</taxon>
        <taxon>Methylobacterium</taxon>
    </lineage>
</organism>
<evidence type="ECO:0000259" key="3">
    <source>
        <dbReference type="Pfam" id="PF19077"/>
    </source>
</evidence>
<dbReference type="Pfam" id="PF19077">
    <property type="entry name" value="Big_13"/>
    <property type="match status" value="1"/>
</dbReference>